<feature type="signal peptide" evidence="1">
    <location>
        <begin position="1"/>
        <end position="18"/>
    </location>
</feature>
<protein>
    <submittedName>
        <fullName evidence="3">Uncharacterized protein</fullName>
    </submittedName>
</protein>
<evidence type="ECO:0000313" key="3">
    <source>
        <dbReference type="WBParaSite" id="nRc.2.0.1.t27997-RA"/>
    </source>
</evidence>
<keyword evidence="2" id="KW-1185">Reference proteome</keyword>
<feature type="chain" id="PRO_5037134614" evidence="1">
    <location>
        <begin position="19"/>
        <end position="90"/>
    </location>
</feature>
<dbReference type="AlphaFoldDB" id="A0A915JPH9"/>
<sequence>MKVILILTVIIIVPTSHGRGKYFCPSYGERPPLMEGCGECLGNEEDVFLVCKLGNFYKYRCHDGKKCRQPDGAFLNSESTTFLLYVKDKH</sequence>
<dbReference type="WBParaSite" id="nRc.2.0.1.t27997-RA">
    <property type="protein sequence ID" value="nRc.2.0.1.t27997-RA"/>
    <property type="gene ID" value="nRc.2.0.1.g27997"/>
</dbReference>
<evidence type="ECO:0000313" key="2">
    <source>
        <dbReference type="Proteomes" id="UP000887565"/>
    </source>
</evidence>
<organism evidence="2 3">
    <name type="scientific">Romanomermis culicivorax</name>
    <name type="common">Nematode worm</name>
    <dbReference type="NCBI Taxonomy" id="13658"/>
    <lineage>
        <taxon>Eukaryota</taxon>
        <taxon>Metazoa</taxon>
        <taxon>Ecdysozoa</taxon>
        <taxon>Nematoda</taxon>
        <taxon>Enoplea</taxon>
        <taxon>Dorylaimia</taxon>
        <taxon>Mermithida</taxon>
        <taxon>Mermithoidea</taxon>
        <taxon>Mermithidae</taxon>
        <taxon>Romanomermis</taxon>
    </lineage>
</organism>
<reference evidence="3" key="1">
    <citation type="submission" date="2022-11" db="UniProtKB">
        <authorList>
            <consortium name="WormBaseParasite"/>
        </authorList>
    </citation>
    <scope>IDENTIFICATION</scope>
</reference>
<dbReference type="Proteomes" id="UP000887565">
    <property type="component" value="Unplaced"/>
</dbReference>
<name>A0A915JPH9_ROMCU</name>
<accession>A0A915JPH9</accession>
<evidence type="ECO:0000256" key="1">
    <source>
        <dbReference type="SAM" id="SignalP"/>
    </source>
</evidence>
<keyword evidence="1" id="KW-0732">Signal</keyword>
<proteinExistence type="predicted"/>